<comment type="similarity">
    <text evidence="1">Belongs to the ClpS family.</text>
</comment>
<comment type="caution">
    <text evidence="4">The sequence shown here is derived from an EMBL/GenBank/DDBJ whole genome shotgun (WGS) entry which is preliminary data.</text>
</comment>
<dbReference type="GO" id="GO:0030163">
    <property type="term" value="P:protein catabolic process"/>
    <property type="evidence" value="ECO:0007669"/>
    <property type="project" value="InterPro"/>
</dbReference>
<dbReference type="PANTHER" id="PTHR33473:SF19">
    <property type="entry name" value="ATP-DEPENDENT CLP PROTEASE ADAPTER PROTEIN CLPS"/>
    <property type="match status" value="1"/>
</dbReference>
<keyword evidence="4" id="KW-0378">Hydrolase</keyword>
<dbReference type="HAMAP" id="MF_00302">
    <property type="entry name" value="ClpS"/>
    <property type="match status" value="1"/>
</dbReference>
<dbReference type="Pfam" id="PF02617">
    <property type="entry name" value="ClpS"/>
    <property type="match status" value="1"/>
</dbReference>
<dbReference type="RefSeq" id="WP_115550044.1">
    <property type="nucleotide sequence ID" value="NZ_QRGP01000002.1"/>
</dbReference>
<dbReference type="InterPro" id="IPR003769">
    <property type="entry name" value="ClpS_core"/>
</dbReference>
<dbReference type="InterPro" id="IPR014719">
    <property type="entry name" value="Ribosomal_bL12_C/ClpS-like"/>
</dbReference>
<dbReference type="FunFam" id="3.30.1390.10:FF:000002">
    <property type="entry name" value="ATP-dependent Clp protease adapter protein ClpS"/>
    <property type="match status" value="1"/>
</dbReference>
<dbReference type="Proteomes" id="UP000263833">
    <property type="component" value="Unassembled WGS sequence"/>
</dbReference>
<feature type="domain" description="Adaptor protein ClpS core" evidence="3">
    <location>
        <begin position="38"/>
        <end position="117"/>
    </location>
</feature>
<evidence type="ECO:0000313" key="5">
    <source>
        <dbReference type="Proteomes" id="UP000263833"/>
    </source>
</evidence>
<dbReference type="AlphaFoldDB" id="A0A371B5T4"/>
<dbReference type="GO" id="GO:0008233">
    <property type="term" value="F:peptidase activity"/>
    <property type="evidence" value="ECO:0007669"/>
    <property type="project" value="UniProtKB-KW"/>
</dbReference>
<dbReference type="NCBIfam" id="NF000669">
    <property type="entry name" value="PRK00033.1-2"/>
    <property type="match status" value="1"/>
</dbReference>
<comment type="subunit">
    <text evidence="1">Binds to the N-terminal domain of the chaperone ClpA.</text>
</comment>
<comment type="function">
    <text evidence="1">Involved in the modulation of the specificity of the ClpAP-mediated ATP-dependent protein degradation.</text>
</comment>
<dbReference type="OrthoDB" id="9796121at2"/>
<dbReference type="InterPro" id="IPR022935">
    <property type="entry name" value="ClpS"/>
</dbReference>
<dbReference type="SUPFAM" id="SSF54736">
    <property type="entry name" value="ClpS-like"/>
    <property type="match status" value="1"/>
</dbReference>
<evidence type="ECO:0000259" key="3">
    <source>
        <dbReference type="Pfam" id="PF02617"/>
    </source>
</evidence>
<evidence type="ECO:0000313" key="4">
    <source>
        <dbReference type="EMBL" id="RDV02940.1"/>
    </source>
</evidence>
<protein>
    <recommendedName>
        <fullName evidence="1">ATP-dependent Clp protease adapter protein ClpS</fullName>
    </recommendedName>
</protein>
<name>A0A371B5T4_9SPHN</name>
<dbReference type="GO" id="GO:0006508">
    <property type="term" value="P:proteolysis"/>
    <property type="evidence" value="ECO:0007669"/>
    <property type="project" value="UniProtKB-UniRule"/>
</dbReference>
<accession>A0A371B5T4</accession>
<dbReference type="EMBL" id="QRGP01000002">
    <property type="protein sequence ID" value="RDV02940.1"/>
    <property type="molecule type" value="Genomic_DNA"/>
</dbReference>
<keyword evidence="4" id="KW-0645">Protease</keyword>
<feature type="region of interest" description="Disordered" evidence="2">
    <location>
        <begin position="1"/>
        <end position="38"/>
    </location>
</feature>
<gene>
    <name evidence="1" type="primary">clpS</name>
    <name evidence="4" type="ORF">DXH95_13580</name>
</gene>
<dbReference type="PANTHER" id="PTHR33473">
    <property type="entry name" value="ATP-DEPENDENT CLP PROTEASE ADAPTER PROTEIN CLPS1, CHLOROPLASTIC"/>
    <property type="match status" value="1"/>
</dbReference>
<evidence type="ECO:0000256" key="1">
    <source>
        <dbReference type="HAMAP-Rule" id="MF_00302"/>
    </source>
</evidence>
<organism evidence="4 5">
    <name type="scientific">Sphingorhabdus pulchriflava</name>
    <dbReference type="NCBI Taxonomy" id="2292257"/>
    <lineage>
        <taxon>Bacteria</taxon>
        <taxon>Pseudomonadati</taxon>
        <taxon>Pseudomonadota</taxon>
        <taxon>Alphaproteobacteria</taxon>
        <taxon>Sphingomonadales</taxon>
        <taxon>Sphingomonadaceae</taxon>
        <taxon>Sphingorhabdus</taxon>
    </lineage>
</organism>
<reference evidence="5" key="1">
    <citation type="submission" date="2018-08" db="EMBL/GenBank/DDBJ databases">
        <authorList>
            <person name="Kim S.-J."/>
            <person name="Jung G.-Y."/>
        </authorList>
    </citation>
    <scope>NUCLEOTIDE SEQUENCE [LARGE SCALE GENOMIC DNA]</scope>
    <source>
        <strain evidence="5">GY_G</strain>
    </source>
</reference>
<dbReference type="Gene3D" id="3.30.1390.10">
    <property type="match status" value="1"/>
</dbReference>
<evidence type="ECO:0000256" key="2">
    <source>
        <dbReference type="SAM" id="MobiDB-lite"/>
    </source>
</evidence>
<dbReference type="NCBIfam" id="NF000672">
    <property type="entry name" value="PRK00033.1-5"/>
    <property type="match status" value="1"/>
</dbReference>
<sequence length="121" mass="13652">MALDRHSNIRVTAGPDGDRDDTRGPGVGLATRTRPKTKKPSQYKVLLLNDDYTPMEFVVHVLKAFFQMDTEQATRVMLHVHQKGVGVCGIFTYEVAETKVNQVMDFAKKHQHPLQCTLEKA</sequence>
<keyword evidence="5" id="KW-1185">Reference proteome</keyword>
<proteinExistence type="inferred from homology"/>